<evidence type="ECO:0000256" key="2">
    <source>
        <dbReference type="ARBA" id="ARBA00022670"/>
    </source>
</evidence>
<dbReference type="PANTHER" id="PTHR12473">
    <property type="entry name" value="UBIQUITIN CARBOXYL-TERMINAL HYDROLASE MINDY-4-RELATED"/>
    <property type="match status" value="1"/>
</dbReference>
<comment type="catalytic activity">
    <reaction evidence="5">
        <text>Thiol-dependent hydrolysis of ester, thioester, amide, peptide and isopeptide bonds formed by the C-terminal Gly of ubiquitin (a 76-residue protein attached to proteins as an intracellular targeting signal).</text>
        <dbReference type="EC" id="3.4.19.12"/>
    </reaction>
</comment>
<dbReference type="GO" id="GO:1990380">
    <property type="term" value="F:K48-linked deubiquitinase activity"/>
    <property type="evidence" value="ECO:0007669"/>
    <property type="project" value="UniProtKB-UniRule"/>
</dbReference>
<evidence type="ECO:0000256" key="4">
    <source>
        <dbReference type="ARBA" id="ARBA00022807"/>
    </source>
</evidence>
<dbReference type="SMART" id="SM01174">
    <property type="entry name" value="DUF4205"/>
    <property type="match status" value="1"/>
</dbReference>
<dbReference type="GO" id="GO:0004843">
    <property type="term" value="F:cysteine-type deubiquitinase activity"/>
    <property type="evidence" value="ECO:0007669"/>
    <property type="project" value="UniProtKB-UniRule"/>
</dbReference>
<dbReference type="Proteomes" id="UP000050795">
    <property type="component" value="Unassembled WGS sequence"/>
</dbReference>
<dbReference type="PANTHER" id="PTHR12473:SF17">
    <property type="entry name" value="UBIQUITIN CARBOXYL-TERMINAL HYDROLASE MINDY-3"/>
    <property type="match status" value="1"/>
</dbReference>
<keyword evidence="4 5" id="KW-0788">Thiol protease</keyword>
<feature type="domain" description="Deubiquitinating enzyme MINDY-3/4 conserved" evidence="6">
    <location>
        <begin position="13"/>
        <end position="375"/>
    </location>
</feature>
<evidence type="ECO:0000313" key="7">
    <source>
        <dbReference type="Proteomes" id="UP000050795"/>
    </source>
</evidence>
<dbReference type="WBParaSite" id="TREG1_85470.1">
    <property type="protein sequence ID" value="TREG1_85470.1"/>
    <property type="gene ID" value="TREG1_85470"/>
</dbReference>
<reference evidence="8" key="2">
    <citation type="submission" date="2023-11" db="UniProtKB">
        <authorList>
            <consortium name="WormBaseParasite"/>
        </authorList>
    </citation>
    <scope>IDENTIFICATION</scope>
</reference>
<reference evidence="7" key="1">
    <citation type="submission" date="2022-06" db="EMBL/GenBank/DDBJ databases">
        <authorList>
            <person name="Berger JAMES D."/>
            <person name="Berger JAMES D."/>
        </authorList>
    </citation>
    <scope>NUCLEOTIDE SEQUENCE [LARGE SCALE GENOMIC DNA]</scope>
</reference>
<dbReference type="AlphaFoldDB" id="A0AA85KBE5"/>
<dbReference type="GO" id="GO:0006508">
    <property type="term" value="P:proteolysis"/>
    <property type="evidence" value="ECO:0007669"/>
    <property type="project" value="UniProtKB-KW"/>
</dbReference>
<evidence type="ECO:0000256" key="3">
    <source>
        <dbReference type="ARBA" id="ARBA00022801"/>
    </source>
</evidence>
<name>A0AA85KBE5_TRIRE</name>
<dbReference type="Pfam" id="PF13898">
    <property type="entry name" value="MINDY-3_4_CD"/>
    <property type="match status" value="1"/>
</dbReference>
<organism evidence="7 8">
    <name type="scientific">Trichobilharzia regenti</name>
    <name type="common">Nasal bird schistosome</name>
    <dbReference type="NCBI Taxonomy" id="157069"/>
    <lineage>
        <taxon>Eukaryota</taxon>
        <taxon>Metazoa</taxon>
        <taxon>Spiralia</taxon>
        <taxon>Lophotrochozoa</taxon>
        <taxon>Platyhelminthes</taxon>
        <taxon>Trematoda</taxon>
        <taxon>Digenea</taxon>
        <taxon>Strigeidida</taxon>
        <taxon>Schistosomatoidea</taxon>
        <taxon>Schistosomatidae</taxon>
        <taxon>Trichobilharzia</taxon>
    </lineage>
</organism>
<proteinExistence type="inferred from homology"/>
<comment type="function">
    <text evidence="5">Hydrolase that can remove 'Lys-48'-linked conjugated ubiquitin from proteins.</text>
</comment>
<evidence type="ECO:0000256" key="1">
    <source>
        <dbReference type="ARBA" id="ARBA00011074"/>
    </source>
</evidence>
<protein>
    <recommendedName>
        <fullName evidence="5">Ubiquitin carboxyl-terminal hydrolase MINDY</fullName>
        <ecNumber evidence="5">3.4.19.12</ecNumber>
    </recommendedName>
</protein>
<dbReference type="PROSITE" id="PS00018">
    <property type="entry name" value="EF_HAND_1"/>
    <property type="match status" value="1"/>
</dbReference>
<keyword evidence="3 5" id="KW-0378">Hydrolase</keyword>
<accession>A0AA85KBE5</accession>
<dbReference type="EC" id="3.4.19.12" evidence="5"/>
<dbReference type="InterPro" id="IPR018247">
    <property type="entry name" value="EF_Hand_1_Ca_BS"/>
</dbReference>
<evidence type="ECO:0000313" key="8">
    <source>
        <dbReference type="WBParaSite" id="TREG1_85470.1"/>
    </source>
</evidence>
<keyword evidence="2 5" id="KW-0645">Protease</keyword>
<keyword evidence="5" id="KW-0833">Ubl conjugation pathway</keyword>
<dbReference type="InterPro" id="IPR039785">
    <property type="entry name" value="MINY3/4"/>
</dbReference>
<keyword evidence="7" id="KW-1185">Reference proteome</keyword>
<sequence>MTENSLAQINEFNRVVWGGSDVKADLFKRWCQGFSFSPFEFSALIQSSGGPCAVIATTQATIMYEILFIRKQNLADITDVENMDILLNALLRIISLVSCDHQDSFSWVYWCENEEVSVTEQPTRTLSSVQANANTLNDSTGYSNSLDCNLNQSEEYDFQKFINGLKCYEAETVEELRAVALSLLPQITSKYGVLCFLYSVLFTHGLQSLKNEMNGEMEALIDPVHGHASQCLINLLITGESTPYLFDGERDLGGFTLKGISKQPKTGFLTFVEAMRYCEVGWFLKNPYYPVWILGSETHLTVLASPDISLVSKNVKSESNKSIPNMHQAELEFGNLSPDQDTGGFLSSSDLETLLNKLKLSAGSLSLNDLTAKLDPEGLGIILKKDFLQFFFPEEMARQCTTVSNFQLIHYNGLENSNIDGQVRYSIGEAHLIDPTEELTETQPVDRSPIQQCLATKWPTIRVRWNKNRSPSLN</sequence>
<comment type="similarity">
    <text evidence="1 5">Belongs to the MINDY deubiquitinase family. FAM188 subfamily.</text>
</comment>
<evidence type="ECO:0000256" key="5">
    <source>
        <dbReference type="RuleBase" id="RU367088"/>
    </source>
</evidence>
<evidence type="ECO:0000259" key="6">
    <source>
        <dbReference type="SMART" id="SM01174"/>
    </source>
</evidence>
<dbReference type="GO" id="GO:0071108">
    <property type="term" value="P:protein K48-linked deubiquitination"/>
    <property type="evidence" value="ECO:0007669"/>
    <property type="project" value="InterPro"/>
</dbReference>
<dbReference type="InterPro" id="IPR025257">
    <property type="entry name" value="MINDY-3/4_CD"/>
</dbReference>